<evidence type="ECO:0000313" key="7">
    <source>
        <dbReference type="EMBL" id="KAA6436061.1"/>
    </source>
</evidence>
<proteinExistence type="inferred from homology"/>
<dbReference type="InterPro" id="IPR002781">
    <property type="entry name" value="TM_pro_TauE-like"/>
</dbReference>
<sequence length="404" mass="41150">MRPSRRIRVALRLRRPAIERCAHQLGRAVGRGSRRQPAAHLGQRRDGALVVLRRDVRPAVARDGAHRPVPRRLREPLEGLALEGADRVAVDGGRVLHGILLLSGLVPTIPPGVCFGQTPAVRDTRAPRPWRNPVALLAAPIGLVVGLLLGAVGGGGSILAVPALILLLGMAPQEATAGSLIIVGLAAVIGMLPAMRAGRVRLAQGVVFGLLGTGGAVLGALLSTSVPEEVLLLAFAVLMLVVAAFMTARRRSAAHAEAAGAAPEPARPPMVSLRPFRCDCRAVGVLLAAAAGVGLLTGFFGVGGGFAIVPALVLALGLPMPVAVGTSLLVIAINSAVALGSRLTLDLTLDWGVVALAAGAAVVGSLLGSRITARVRPERLSLAFTVLLVVVALATAAPVLVAAA</sequence>
<keyword evidence="4 6" id="KW-1133">Transmembrane helix</keyword>
<protein>
    <recommendedName>
        <fullName evidence="6">Probable membrane transporter protein</fullName>
    </recommendedName>
</protein>
<keyword evidence="3 6" id="KW-0812">Transmembrane</keyword>
<gene>
    <name evidence="7" type="ORF">FQ330_01105</name>
</gene>
<dbReference type="Pfam" id="PF01925">
    <property type="entry name" value="TauE"/>
    <property type="match status" value="1"/>
</dbReference>
<dbReference type="OrthoDB" id="528320at2"/>
<evidence type="ECO:0000256" key="6">
    <source>
        <dbReference type="RuleBase" id="RU363041"/>
    </source>
</evidence>
<feature type="transmembrane region" description="Helical" evidence="6">
    <location>
        <begin position="202"/>
        <end position="224"/>
    </location>
</feature>
<evidence type="ECO:0000313" key="8">
    <source>
        <dbReference type="Proteomes" id="UP000323221"/>
    </source>
</evidence>
<evidence type="ECO:0000256" key="5">
    <source>
        <dbReference type="ARBA" id="ARBA00023136"/>
    </source>
</evidence>
<dbReference type="Proteomes" id="UP000323221">
    <property type="component" value="Unassembled WGS sequence"/>
</dbReference>
<evidence type="ECO:0000256" key="2">
    <source>
        <dbReference type="ARBA" id="ARBA00009142"/>
    </source>
</evidence>
<feature type="transmembrane region" description="Helical" evidence="6">
    <location>
        <begin position="308"/>
        <end position="337"/>
    </location>
</feature>
<dbReference type="GO" id="GO:0005886">
    <property type="term" value="C:plasma membrane"/>
    <property type="evidence" value="ECO:0007669"/>
    <property type="project" value="UniProtKB-SubCell"/>
</dbReference>
<evidence type="ECO:0000256" key="1">
    <source>
        <dbReference type="ARBA" id="ARBA00004141"/>
    </source>
</evidence>
<feature type="transmembrane region" description="Helical" evidence="6">
    <location>
        <begin position="380"/>
        <end position="403"/>
    </location>
</feature>
<feature type="transmembrane region" description="Helical" evidence="6">
    <location>
        <begin position="349"/>
        <end position="368"/>
    </location>
</feature>
<dbReference type="EMBL" id="VOIR01000011">
    <property type="protein sequence ID" value="KAA6436061.1"/>
    <property type="molecule type" value="Genomic_DNA"/>
</dbReference>
<evidence type="ECO:0000256" key="3">
    <source>
        <dbReference type="ARBA" id="ARBA00022692"/>
    </source>
</evidence>
<accession>A0A5M8QLN9</accession>
<dbReference type="AlphaFoldDB" id="A0A5M8QLN9"/>
<comment type="similarity">
    <text evidence="2 6">Belongs to the 4-toluene sulfonate uptake permease (TSUP) (TC 2.A.102) family.</text>
</comment>
<keyword evidence="5 6" id="KW-0472">Membrane</keyword>
<comment type="subcellular location">
    <subcellularLocation>
        <location evidence="6">Cell membrane</location>
        <topology evidence="6">Multi-pass membrane protein</topology>
    </subcellularLocation>
    <subcellularLocation>
        <location evidence="1">Membrane</location>
        <topology evidence="1">Multi-pass membrane protein</topology>
    </subcellularLocation>
</comment>
<keyword evidence="8" id="KW-1185">Reference proteome</keyword>
<keyword evidence="6" id="KW-1003">Cell membrane</keyword>
<reference evidence="7 8" key="1">
    <citation type="submission" date="2019-08" db="EMBL/GenBank/DDBJ databases">
        <title>Agrococcus lahaulensis sp. nov., isolated from a cold desert of the Indian Himalayas.</title>
        <authorList>
            <person name="Qu J.H."/>
        </authorList>
    </citation>
    <scope>NUCLEOTIDE SEQUENCE [LARGE SCALE GENOMIC DNA]</scope>
    <source>
        <strain evidence="7 8">NS18</strain>
    </source>
</reference>
<dbReference type="InterPro" id="IPR051598">
    <property type="entry name" value="TSUP/Inactive_protease-like"/>
</dbReference>
<dbReference type="PANTHER" id="PTHR43701:SF2">
    <property type="entry name" value="MEMBRANE TRANSPORTER PROTEIN YJNA-RELATED"/>
    <property type="match status" value="1"/>
</dbReference>
<feature type="transmembrane region" description="Helical" evidence="6">
    <location>
        <begin position="230"/>
        <end position="248"/>
    </location>
</feature>
<feature type="transmembrane region" description="Helical" evidence="6">
    <location>
        <begin position="177"/>
        <end position="195"/>
    </location>
</feature>
<feature type="transmembrane region" description="Helical" evidence="6">
    <location>
        <begin position="282"/>
        <end position="302"/>
    </location>
</feature>
<evidence type="ECO:0000256" key="4">
    <source>
        <dbReference type="ARBA" id="ARBA00022989"/>
    </source>
</evidence>
<name>A0A5M8QLN9_9MICO</name>
<feature type="transmembrane region" description="Helical" evidence="6">
    <location>
        <begin position="134"/>
        <end position="165"/>
    </location>
</feature>
<dbReference type="PANTHER" id="PTHR43701">
    <property type="entry name" value="MEMBRANE TRANSPORTER PROTEIN MJ0441-RELATED"/>
    <property type="match status" value="1"/>
</dbReference>
<comment type="caution">
    <text evidence="7">The sequence shown here is derived from an EMBL/GenBank/DDBJ whole genome shotgun (WGS) entry which is preliminary data.</text>
</comment>
<organism evidence="7 8">
    <name type="scientific">Agrococcus sediminis</name>
    <dbReference type="NCBI Taxonomy" id="2599924"/>
    <lineage>
        <taxon>Bacteria</taxon>
        <taxon>Bacillati</taxon>
        <taxon>Actinomycetota</taxon>
        <taxon>Actinomycetes</taxon>
        <taxon>Micrococcales</taxon>
        <taxon>Microbacteriaceae</taxon>
        <taxon>Agrococcus</taxon>
    </lineage>
</organism>